<dbReference type="PIRSF" id="PIRSF035875">
    <property type="entry name" value="RNase_BN"/>
    <property type="match status" value="1"/>
</dbReference>
<feature type="transmembrane region" description="Helical" evidence="6">
    <location>
        <begin position="156"/>
        <end position="185"/>
    </location>
</feature>
<dbReference type="AlphaFoldDB" id="A0A4U1K2B1"/>
<evidence type="ECO:0000313" key="8">
    <source>
        <dbReference type="Proteomes" id="UP000310597"/>
    </source>
</evidence>
<accession>A0A4U1K2B1</accession>
<feature type="transmembrane region" description="Helical" evidence="6">
    <location>
        <begin position="231"/>
        <end position="256"/>
    </location>
</feature>
<dbReference type="GO" id="GO:0005886">
    <property type="term" value="C:plasma membrane"/>
    <property type="evidence" value="ECO:0007669"/>
    <property type="project" value="UniProtKB-SubCell"/>
</dbReference>
<keyword evidence="5 6" id="KW-0472">Membrane</keyword>
<dbReference type="Proteomes" id="UP000310597">
    <property type="component" value="Unassembled WGS sequence"/>
</dbReference>
<sequence length="301" mass="32273">MSSRLRQKTTGRAVTQVVPRRAIGDAGPSEGGMRFVFRLRDRLSQTNIFLISAGVAFYAMLAVFPGLTATISIWSTVADPVVIRTYLEVAQNFIPPEAYAILDAQVSMLLAGPRGVIGWGTLVSVLFALFSARAGVDALVQGLNVIHGSESRDTIFGFLFGYLMTVALVGVMLMAMATIVALPILANVLPFHAVTAVLLSGLPWIAMVLLMLTVLGVLYRFAPYRPRRRDPIFSLGAVVATVVWGGASIGLTAYLANFGTYNKVYGSLGAVIALLMWLYLGAFSVLFGAALNAELAEKHRA</sequence>
<protein>
    <submittedName>
        <fullName evidence="7">YihY/virulence factor BrkB family protein</fullName>
    </submittedName>
</protein>
<dbReference type="OrthoDB" id="9781030at2"/>
<keyword evidence="2" id="KW-1003">Cell membrane</keyword>
<dbReference type="Pfam" id="PF03631">
    <property type="entry name" value="Virul_fac_BrkB"/>
    <property type="match status" value="1"/>
</dbReference>
<dbReference type="InterPro" id="IPR017039">
    <property type="entry name" value="Virul_fac_BrkB"/>
</dbReference>
<evidence type="ECO:0000256" key="5">
    <source>
        <dbReference type="ARBA" id="ARBA00023136"/>
    </source>
</evidence>
<feature type="transmembrane region" description="Helical" evidence="6">
    <location>
        <begin position="116"/>
        <end position="136"/>
    </location>
</feature>
<keyword evidence="3 6" id="KW-0812">Transmembrane</keyword>
<feature type="transmembrane region" description="Helical" evidence="6">
    <location>
        <begin position="191"/>
        <end position="219"/>
    </location>
</feature>
<feature type="transmembrane region" description="Helical" evidence="6">
    <location>
        <begin position="48"/>
        <end position="74"/>
    </location>
</feature>
<evidence type="ECO:0000256" key="4">
    <source>
        <dbReference type="ARBA" id="ARBA00022989"/>
    </source>
</evidence>
<dbReference type="PANTHER" id="PTHR30213:SF0">
    <property type="entry name" value="UPF0761 MEMBRANE PROTEIN YIHY"/>
    <property type="match status" value="1"/>
</dbReference>
<comment type="caution">
    <text evidence="7">The sequence shown here is derived from an EMBL/GenBank/DDBJ whole genome shotgun (WGS) entry which is preliminary data.</text>
</comment>
<dbReference type="NCBIfam" id="TIGR00765">
    <property type="entry name" value="yihY_not_rbn"/>
    <property type="match status" value="1"/>
</dbReference>
<dbReference type="EMBL" id="SWJZ01000008">
    <property type="protein sequence ID" value="TKD26155.1"/>
    <property type="molecule type" value="Genomic_DNA"/>
</dbReference>
<keyword evidence="4 6" id="KW-1133">Transmembrane helix</keyword>
<proteinExistence type="predicted"/>
<name>A0A4U1K2B1_RHOCA</name>
<organism evidence="7 8">
    <name type="scientific">Rhodobacter capsulatus</name>
    <name type="common">Rhodopseudomonas capsulata</name>
    <dbReference type="NCBI Taxonomy" id="1061"/>
    <lineage>
        <taxon>Bacteria</taxon>
        <taxon>Pseudomonadati</taxon>
        <taxon>Pseudomonadota</taxon>
        <taxon>Alphaproteobacteria</taxon>
        <taxon>Rhodobacterales</taxon>
        <taxon>Rhodobacter group</taxon>
        <taxon>Rhodobacter</taxon>
    </lineage>
</organism>
<evidence type="ECO:0000256" key="1">
    <source>
        <dbReference type="ARBA" id="ARBA00004651"/>
    </source>
</evidence>
<reference evidence="7 8" key="1">
    <citation type="submission" date="2019-04" db="EMBL/GenBank/DDBJ databases">
        <title>Draft Whole-Genome sequence of the purple photosynthetic bacterium Rhodobacter capsulatus SP108 with an indigenous class A beta-lactamase.</title>
        <authorList>
            <person name="Robertson S."/>
            <person name="Meyer T.E."/>
            <person name="Kyndt J.A."/>
        </authorList>
    </citation>
    <scope>NUCLEOTIDE SEQUENCE [LARGE SCALE GENOMIC DNA]</scope>
    <source>
        <strain evidence="7 8">SP108</strain>
    </source>
</reference>
<gene>
    <name evidence="7" type="ORF">FBT96_02110</name>
</gene>
<feature type="transmembrane region" description="Helical" evidence="6">
    <location>
        <begin position="268"/>
        <end position="291"/>
    </location>
</feature>
<evidence type="ECO:0000313" key="7">
    <source>
        <dbReference type="EMBL" id="TKD26155.1"/>
    </source>
</evidence>
<dbReference type="PANTHER" id="PTHR30213">
    <property type="entry name" value="INNER MEMBRANE PROTEIN YHJD"/>
    <property type="match status" value="1"/>
</dbReference>
<evidence type="ECO:0000256" key="6">
    <source>
        <dbReference type="SAM" id="Phobius"/>
    </source>
</evidence>
<comment type="subcellular location">
    <subcellularLocation>
        <location evidence="1">Cell membrane</location>
        <topology evidence="1">Multi-pass membrane protein</topology>
    </subcellularLocation>
</comment>
<evidence type="ECO:0000256" key="2">
    <source>
        <dbReference type="ARBA" id="ARBA00022475"/>
    </source>
</evidence>
<evidence type="ECO:0000256" key="3">
    <source>
        <dbReference type="ARBA" id="ARBA00022692"/>
    </source>
</evidence>